<dbReference type="Proteomes" id="UP001066276">
    <property type="component" value="Chromosome 6"/>
</dbReference>
<dbReference type="AlphaFoldDB" id="A0AAV7QUU3"/>
<protein>
    <submittedName>
        <fullName evidence="2">Uncharacterized protein</fullName>
    </submittedName>
</protein>
<evidence type="ECO:0000256" key="1">
    <source>
        <dbReference type="SAM" id="MobiDB-lite"/>
    </source>
</evidence>
<proteinExistence type="predicted"/>
<gene>
    <name evidence="2" type="ORF">NDU88_008545</name>
</gene>
<reference evidence="2" key="1">
    <citation type="journal article" date="2022" name="bioRxiv">
        <title>Sequencing and chromosome-scale assembly of the giantPleurodeles waltlgenome.</title>
        <authorList>
            <person name="Brown T."/>
            <person name="Elewa A."/>
            <person name="Iarovenko S."/>
            <person name="Subramanian E."/>
            <person name="Araus A.J."/>
            <person name="Petzold A."/>
            <person name="Susuki M."/>
            <person name="Suzuki K.-i.T."/>
            <person name="Hayashi T."/>
            <person name="Toyoda A."/>
            <person name="Oliveira C."/>
            <person name="Osipova E."/>
            <person name="Leigh N.D."/>
            <person name="Simon A."/>
            <person name="Yun M.H."/>
        </authorList>
    </citation>
    <scope>NUCLEOTIDE SEQUENCE</scope>
    <source>
        <strain evidence="2">20211129_DDA</strain>
        <tissue evidence="2">Liver</tissue>
    </source>
</reference>
<sequence>MSAPTRVPGSRLPGADSRAQTGPGLPHLLGVSRGASRAQPCPLKMAFSAQGGTRAQNVQQSGKKCRHTARAAELRLGRHPRGLGTAVPGSSHVRPVAREHPLLAHNAASRTLKVRVRPHKLRPV</sequence>
<dbReference type="EMBL" id="JANPWB010000010">
    <property type="protein sequence ID" value="KAJ1142218.1"/>
    <property type="molecule type" value="Genomic_DNA"/>
</dbReference>
<comment type="caution">
    <text evidence="2">The sequence shown here is derived from an EMBL/GenBank/DDBJ whole genome shotgun (WGS) entry which is preliminary data.</text>
</comment>
<keyword evidence="3" id="KW-1185">Reference proteome</keyword>
<evidence type="ECO:0000313" key="3">
    <source>
        <dbReference type="Proteomes" id="UP001066276"/>
    </source>
</evidence>
<feature type="region of interest" description="Disordered" evidence="1">
    <location>
        <begin position="1"/>
        <end position="36"/>
    </location>
</feature>
<evidence type="ECO:0000313" key="2">
    <source>
        <dbReference type="EMBL" id="KAJ1142218.1"/>
    </source>
</evidence>
<name>A0AAV7QUU3_PLEWA</name>
<accession>A0AAV7QUU3</accession>
<organism evidence="2 3">
    <name type="scientific">Pleurodeles waltl</name>
    <name type="common">Iberian ribbed newt</name>
    <dbReference type="NCBI Taxonomy" id="8319"/>
    <lineage>
        <taxon>Eukaryota</taxon>
        <taxon>Metazoa</taxon>
        <taxon>Chordata</taxon>
        <taxon>Craniata</taxon>
        <taxon>Vertebrata</taxon>
        <taxon>Euteleostomi</taxon>
        <taxon>Amphibia</taxon>
        <taxon>Batrachia</taxon>
        <taxon>Caudata</taxon>
        <taxon>Salamandroidea</taxon>
        <taxon>Salamandridae</taxon>
        <taxon>Pleurodelinae</taxon>
        <taxon>Pleurodeles</taxon>
    </lineage>
</organism>